<evidence type="ECO:0000256" key="1">
    <source>
        <dbReference type="SAM" id="Phobius"/>
    </source>
</evidence>
<reference evidence="3 4" key="1">
    <citation type="submission" date="2012-10" db="EMBL/GenBank/DDBJ databases">
        <authorList>
            <person name="Zafar N."/>
            <person name="Inman J."/>
            <person name="Hall N."/>
            <person name="Lorenzi H."/>
            <person name="Caler E."/>
        </authorList>
    </citation>
    <scope>NUCLEOTIDE SEQUENCE [LARGE SCALE GENOMIC DNA]</scope>
    <source>
        <strain evidence="3 4">IP1</strain>
    </source>
</reference>
<dbReference type="AlphaFoldDB" id="A0A0A1UEZ8"/>
<keyword evidence="4" id="KW-1185">Reference proteome</keyword>
<feature type="transmembrane region" description="Helical" evidence="1">
    <location>
        <begin position="103"/>
        <end position="128"/>
    </location>
</feature>
<evidence type="ECO:0008006" key="5">
    <source>
        <dbReference type="Google" id="ProtNLM"/>
    </source>
</evidence>
<dbReference type="Proteomes" id="UP000014680">
    <property type="component" value="Unassembled WGS sequence"/>
</dbReference>
<proteinExistence type="predicted"/>
<dbReference type="KEGG" id="eiv:EIN_429620"/>
<dbReference type="SUPFAM" id="SSF57184">
    <property type="entry name" value="Growth factor receptor domain"/>
    <property type="match status" value="1"/>
</dbReference>
<accession>A0A0A1UEZ8</accession>
<keyword evidence="1" id="KW-0812">Transmembrane</keyword>
<organism evidence="3 4">
    <name type="scientific">Entamoeba invadens IP1</name>
    <dbReference type="NCBI Taxonomy" id="370355"/>
    <lineage>
        <taxon>Eukaryota</taxon>
        <taxon>Amoebozoa</taxon>
        <taxon>Evosea</taxon>
        <taxon>Archamoebae</taxon>
        <taxon>Mastigamoebida</taxon>
        <taxon>Entamoebidae</taxon>
        <taxon>Entamoeba</taxon>
    </lineage>
</organism>
<keyword evidence="2" id="KW-0732">Signal</keyword>
<protein>
    <recommendedName>
        <fullName evidence="5">TNFR-Cys domain-containing protein</fullName>
    </recommendedName>
</protein>
<sequence>MQRLPLLVLCITLALSAVCKDGEYTDVDSTCKACPEHCSSCLDSKLCQRCAPGYEFQVKDSTFVCAKCTDDCVYCSAGVCSVCRDSYVVKDGKCNEVVDNSKLVIGILGGIVAIVVIVIGVDILVSFIMKKVKKDKDGDSK</sequence>
<evidence type="ECO:0000313" key="4">
    <source>
        <dbReference type="Proteomes" id="UP000014680"/>
    </source>
</evidence>
<dbReference type="InterPro" id="IPR009030">
    <property type="entry name" value="Growth_fac_rcpt_cys_sf"/>
</dbReference>
<evidence type="ECO:0000256" key="2">
    <source>
        <dbReference type="SAM" id="SignalP"/>
    </source>
</evidence>
<gene>
    <name evidence="3" type="ORF">EIN_429620</name>
</gene>
<dbReference type="OMA" id="STFVCAK"/>
<dbReference type="EMBL" id="KB206168">
    <property type="protein sequence ID" value="ELP95186.1"/>
    <property type="molecule type" value="Genomic_DNA"/>
</dbReference>
<dbReference type="OrthoDB" id="300641at2759"/>
<feature type="signal peptide" evidence="2">
    <location>
        <begin position="1"/>
        <end position="16"/>
    </location>
</feature>
<name>A0A0A1UEZ8_ENTIV</name>
<dbReference type="VEuPathDB" id="AmoebaDB:EIN_429620"/>
<dbReference type="RefSeq" id="XP_004261957.1">
    <property type="nucleotide sequence ID" value="XM_004261909.1"/>
</dbReference>
<dbReference type="GeneID" id="14894182"/>
<keyword evidence="1" id="KW-0472">Membrane</keyword>
<keyword evidence="1" id="KW-1133">Transmembrane helix</keyword>
<evidence type="ECO:0000313" key="3">
    <source>
        <dbReference type="EMBL" id="ELP95186.1"/>
    </source>
</evidence>
<feature type="chain" id="PRO_5001991234" description="TNFR-Cys domain-containing protein" evidence="2">
    <location>
        <begin position="17"/>
        <end position="141"/>
    </location>
</feature>